<evidence type="ECO:0000256" key="5">
    <source>
        <dbReference type="ARBA" id="ARBA00022496"/>
    </source>
</evidence>
<dbReference type="Gene3D" id="2.170.130.10">
    <property type="entry name" value="TonB-dependent receptor, plug domain"/>
    <property type="match status" value="1"/>
</dbReference>
<dbReference type="Pfam" id="PF07660">
    <property type="entry name" value="STN"/>
    <property type="match status" value="1"/>
</dbReference>
<keyword evidence="8 12" id="KW-0798">TonB box</keyword>
<dbReference type="InterPro" id="IPR039426">
    <property type="entry name" value="TonB-dep_rcpt-like"/>
</dbReference>
<dbReference type="Pfam" id="PF07715">
    <property type="entry name" value="Plug"/>
    <property type="match status" value="1"/>
</dbReference>
<evidence type="ECO:0000256" key="8">
    <source>
        <dbReference type="ARBA" id="ARBA00023077"/>
    </source>
</evidence>
<evidence type="ECO:0000256" key="10">
    <source>
        <dbReference type="ARBA" id="ARBA00023237"/>
    </source>
</evidence>
<keyword evidence="4 11" id="KW-1134">Transmembrane beta strand</keyword>
<accession>A0A418Y3Y5</accession>
<feature type="chain" id="PRO_5019285459" evidence="13">
    <location>
        <begin position="22"/>
        <end position="728"/>
    </location>
</feature>
<evidence type="ECO:0000256" key="9">
    <source>
        <dbReference type="ARBA" id="ARBA00023136"/>
    </source>
</evidence>
<dbReference type="InterPro" id="IPR037066">
    <property type="entry name" value="Plug_dom_sf"/>
</dbReference>
<evidence type="ECO:0000313" key="15">
    <source>
        <dbReference type="EMBL" id="RJG20249.1"/>
    </source>
</evidence>
<evidence type="ECO:0000256" key="12">
    <source>
        <dbReference type="RuleBase" id="RU003357"/>
    </source>
</evidence>
<reference evidence="15 16" key="1">
    <citation type="submission" date="2018-09" db="EMBL/GenBank/DDBJ databases">
        <title>Alcanivorax profundi sp. nov., isolated from 1000 m-depth seawater of the Mariana Trench.</title>
        <authorList>
            <person name="Liu J."/>
        </authorList>
    </citation>
    <scope>NUCLEOTIDE SEQUENCE [LARGE SCALE GENOMIC DNA]</scope>
    <source>
        <strain evidence="15 16">MTEO17</strain>
    </source>
</reference>
<evidence type="ECO:0000256" key="11">
    <source>
        <dbReference type="PROSITE-ProRule" id="PRU01360"/>
    </source>
</evidence>
<dbReference type="GO" id="GO:0044718">
    <property type="term" value="P:siderophore transmembrane transport"/>
    <property type="evidence" value="ECO:0007669"/>
    <property type="project" value="TreeGrafter"/>
</dbReference>
<dbReference type="SMART" id="SM00965">
    <property type="entry name" value="STN"/>
    <property type="match status" value="1"/>
</dbReference>
<dbReference type="Proteomes" id="UP000283734">
    <property type="component" value="Unassembled WGS sequence"/>
</dbReference>
<name>A0A418Y3Y5_9GAMM</name>
<protein>
    <submittedName>
        <fullName evidence="15">TonB-dependent receptor</fullName>
    </submittedName>
</protein>
<dbReference type="InterPro" id="IPR000531">
    <property type="entry name" value="Beta-barrel_TonB"/>
</dbReference>
<dbReference type="Gene3D" id="3.55.50.30">
    <property type="match status" value="1"/>
</dbReference>
<evidence type="ECO:0000256" key="2">
    <source>
        <dbReference type="ARBA" id="ARBA00009810"/>
    </source>
</evidence>
<evidence type="ECO:0000313" key="16">
    <source>
        <dbReference type="Proteomes" id="UP000283734"/>
    </source>
</evidence>
<evidence type="ECO:0000256" key="4">
    <source>
        <dbReference type="ARBA" id="ARBA00022452"/>
    </source>
</evidence>
<evidence type="ECO:0000256" key="6">
    <source>
        <dbReference type="ARBA" id="ARBA00022692"/>
    </source>
</evidence>
<dbReference type="Gene3D" id="2.40.170.20">
    <property type="entry name" value="TonB-dependent receptor, beta-barrel domain"/>
    <property type="match status" value="1"/>
</dbReference>
<organism evidence="15 16">
    <name type="scientific">Alcanivorax profundi</name>
    <dbReference type="NCBI Taxonomy" id="2338368"/>
    <lineage>
        <taxon>Bacteria</taxon>
        <taxon>Pseudomonadati</taxon>
        <taxon>Pseudomonadota</taxon>
        <taxon>Gammaproteobacteria</taxon>
        <taxon>Oceanospirillales</taxon>
        <taxon>Alcanivoracaceae</taxon>
        <taxon>Alcanivorax</taxon>
    </lineage>
</organism>
<dbReference type="AlphaFoldDB" id="A0A418Y3Y5"/>
<keyword evidence="16" id="KW-1185">Reference proteome</keyword>
<comment type="caution">
    <text evidence="15">The sequence shown here is derived from an EMBL/GenBank/DDBJ whole genome shotgun (WGS) entry which is preliminary data.</text>
</comment>
<proteinExistence type="inferred from homology"/>
<dbReference type="PANTHER" id="PTHR30069:SF41">
    <property type="entry name" value="HEME_HEMOPEXIN UTILIZATION PROTEIN C"/>
    <property type="match status" value="1"/>
</dbReference>
<dbReference type="GO" id="GO:0015344">
    <property type="term" value="F:siderophore uptake transmembrane transporter activity"/>
    <property type="evidence" value="ECO:0007669"/>
    <property type="project" value="TreeGrafter"/>
</dbReference>
<evidence type="ECO:0000256" key="7">
    <source>
        <dbReference type="ARBA" id="ARBA00023004"/>
    </source>
</evidence>
<evidence type="ECO:0000256" key="13">
    <source>
        <dbReference type="SAM" id="SignalP"/>
    </source>
</evidence>
<keyword evidence="15" id="KW-0675">Receptor</keyword>
<evidence type="ECO:0000256" key="3">
    <source>
        <dbReference type="ARBA" id="ARBA00022448"/>
    </source>
</evidence>
<keyword evidence="6 11" id="KW-0812">Transmembrane</keyword>
<dbReference type="OrthoDB" id="9760494at2"/>
<dbReference type="PANTHER" id="PTHR30069">
    <property type="entry name" value="TONB-DEPENDENT OUTER MEMBRANE RECEPTOR"/>
    <property type="match status" value="1"/>
</dbReference>
<keyword evidence="5" id="KW-0410">Iron transport</keyword>
<keyword evidence="9 11" id="KW-0472">Membrane</keyword>
<gene>
    <name evidence="15" type="ORF">D4A39_00480</name>
</gene>
<keyword evidence="3 11" id="KW-0813">Transport</keyword>
<dbReference type="InterPro" id="IPR012910">
    <property type="entry name" value="Plug_dom"/>
</dbReference>
<evidence type="ECO:0000259" key="14">
    <source>
        <dbReference type="SMART" id="SM00965"/>
    </source>
</evidence>
<dbReference type="Pfam" id="PF00593">
    <property type="entry name" value="TonB_dep_Rec_b-barrel"/>
    <property type="match status" value="1"/>
</dbReference>
<keyword evidence="13" id="KW-0732">Signal</keyword>
<feature type="signal peptide" evidence="13">
    <location>
        <begin position="1"/>
        <end position="21"/>
    </location>
</feature>
<dbReference type="SUPFAM" id="SSF56935">
    <property type="entry name" value="Porins"/>
    <property type="match status" value="1"/>
</dbReference>
<sequence length="728" mass="78697">MTLSLAMGLSVPLALPLAAHAEEFAGAQQYNIPAGPLNTVLTQFSSASGVLIAGDMQLAAGKQSPGLQGSYTPEEALTRLLSGTGMTASRQSDGSFALRGADDNAANVLDPVNVTVTQQSPQDIVDYDYADITRLQPQDTKDLFRNEASVSVGGSIPINEKVYVRGVEETALLVTVDGARQNNKIFHHNATTLIDPSLLKSVSASAGVAAADDGPGALGGALKYETVDVADMLAPGDNLGGFLHGRYASNGDAVTTAGSLFGRSNGFEALGYVKQVEGNHYEDANGDNVPYTEPGLLSGLAKLAYENEDMGRIELSHEQVNDDSERPYRANFSGLTAGRPVPDSRNYDLTRQNTVLGYSRLTGSGLWNPEITVANNETELKTSENPLAAPSTTVVYTGITESTSATAKNTFHTGFVDITAGLDYYDDSAVFQFDGAPDLEESAENTGAFVQFRQNLFQRLDLSYGLRYDQQDFTGTDDSKHDDEGTSSNVFAEFHFNEHFAINAGYADVWGGTALAENFILNGAWVYGDMMPVKAHNHTVGFKANWNGFFVSANQFETGIRDARVPTWGGGPDLYSDFDIDGFDATLGYNAPRGRLAITYADIDSKMDDEYATSYDGNYFTVPLGEQIAISGELNWPNTQWALGLTTEIALENDDLESRGLGEKQDSYTVVDVYVNYTPIDALSLRLSVDNLNNEEYTERASYGQEFPTVETLLEPGRSINMDVRYNF</sequence>
<dbReference type="GO" id="GO:0009279">
    <property type="term" value="C:cell outer membrane"/>
    <property type="evidence" value="ECO:0007669"/>
    <property type="project" value="UniProtKB-SubCell"/>
</dbReference>
<feature type="domain" description="Secretin/TonB short N-terminal" evidence="14">
    <location>
        <begin position="50"/>
        <end position="101"/>
    </location>
</feature>
<dbReference type="InterPro" id="IPR011662">
    <property type="entry name" value="Secretin/TonB_short_N"/>
</dbReference>
<dbReference type="InterPro" id="IPR036942">
    <property type="entry name" value="Beta-barrel_TonB_sf"/>
</dbReference>
<dbReference type="EMBL" id="QYYA01000001">
    <property type="protein sequence ID" value="RJG20249.1"/>
    <property type="molecule type" value="Genomic_DNA"/>
</dbReference>
<comment type="subcellular location">
    <subcellularLocation>
        <location evidence="1 11">Cell outer membrane</location>
        <topology evidence="1 11">Multi-pass membrane protein</topology>
    </subcellularLocation>
</comment>
<keyword evidence="5" id="KW-0406">Ion transport</keyword>
<keyword evidence="7" id="KW-0408">Iron</keyword>
<evidence type="ECO:0000256" key="1">
    <source>
        <dbReference type="ARBA" id="ARBA00004571"/>
    </source>
</evidence>
<keyword evidence="10 11" id="KW-0998">Cell outer membrane</keyword>
<comment type="similarity">
    <text evidence="2 11 12">Belongs to the TonB-dependent receptor family.</text>
</comment>
<dbReference type="PROSITE" id="PS52016">
    <property type="entry name" value="TONB_DEPENDENT_REC_3"/>
    <property type="match status" value="1"/>
</dbReference>